<comment type="caution">
    <text evidence="1">The sequence shown here is derived from an EMBL/GenBank/DDBJ whole genome shotgun (WGS) entry which is preliminary data.</text>
</comment>
<organism evidence="1 2">
    <name type="scientific">Legionella maceachernii</name>
    <dbReference type="NCBI Taxonomy" id="466"/>
    <lineage>
        <taxon>Bacteria</taxon>
        <taxon>Pseudomonadati</taxon>
        <taxon>Pseudomonadota</taxon>
        <taxon>Gammaproteobacteria</taxon>
        <taxon>Legionellales</taxon>
        <taxon>Legionellaceae</taxon>
        <taxon>Legionella</taxon>
    </lineage>
</organism>
<name>A0A0W0WBC9_9GAMM</name>
<keyword evidence="2" id="KW-1185">Reference proteome</keyword>
<gene>
    <name evidence="1" type="ORF">Lmac_0834</name>
</gene>
<protein>
    <submittedName>
        <fullName evidence="1">Uncharacterized protein</fullName>
    </submittedName>
</protein>
<sequence>MPIKSIQIGQTGLVGVEPKFDYILTDDTVAEVLATGYLNHSVEAGYSFSQGDIVPVITQASPSARKRAGMYQVEHNGANWSLIPLESSPLLTMAQYTTVGGAAAEAITISGVLATDLASVQMVNDGTNNVTVLQAACTANTLTVTFSGNPGTGTVINYWIYRP</sequence>
<dbReference type="AlphaFoldDB" id="A0A0W0WBC9"/>
<evidence type="ECO:0000313" key="2">
    <source>
        <dbReference type="Proteomes" id="UP000054908"/>
    </source>
</evidence>
<dbReference type="RefSeq" id="WP_058451645.1">
    <property type="nucleotide sequence ID" value="NZ_CAAAIB010000015.1"/>
</dbReference>
<accession>A0A0W0WBC9</accession>
<dbReference type="PATRIC" id="fig|466.6.peg.891"/>
<dbReference type="EMBL" id="LNYL01000022">
    <property type="protein sequence ID" value="KTD29659.1"/>
    <property type="molecule type" value="Genomic_DNA"/>
</dbReference>
<reference evidence="1 2" key="1">
    <citation type="submission" date="2015-11" db="EMBL/GenBank/DDBJ databases">
        <title>Genomic analysis of 38 Legionella species identifies large and diverse effector repertoires.</title>
        <authorList>
            <person name="Burstein D."/>
            <person name="Amaro F."/>
            <person name="Zusman T."/>
            <person name="Lifshitz Z."/>
            <person name="Cohen O."/>
            <person name="Gilbert J.A."/>
            <person name="Pupko T."/>
            <person name="Shuman H.A."/>
            <person name="Segal G."/>
        </authorList>
    </citation>
    <scope>NUCLEOTIDE SEQUENCE [LARGE SCALE GENOMIC DNA]</scope>
    <source>
        <strain evidence="1 2">PX-1-G2-E2</strain>
    </source>
</reference>
<dbReference type="STRING" id="466.Lmac_0834"/>
<proteinExistence type="predicted"/>
<dbReference type="Proteomes" id="UP000054908">
    <property type="component" value="Unassembled WGS sequence"/>
</dbReference>
<evidence type="ECO:0000313" key="1">
    <source>
        <dbReference type="EMBL" id="KTD29659.1"/>
    </source>
</evidence>